<proteinExistence type="predicted"/>
<evidence type="ECO:0000313" key="3">
    <source>
        <dbReference type="Proteomes" id="UP000199705"/>
    </source>
</evidence>
<keyword evidence="1" id="KW-0732">Signal</keyword>
<evidence type="ECO:0008006" key="4">
    <source>
        <dbReference type="Google" id="ProtNLM"/>
    </source>
</evidence>
<sequence>MTNKPICITLIILFIVLSFAAKAQQGKQTSLSVGTEAIIPIRDSYVGSDFCPQTGLGINLKLEKPITSALHFTVSTGLVFTESDPRYLYFNVNQGYSSNSSNAFYDDSFHSLYAYLPLTAGFKYYWAKYFYVNAEAGSAFSINNSARTSFIYAGGAGAVVPIGPHHGLDFGLQFERGYKNVDHDRPVSQLGLNVAYKYRF</sequence>
<dbReference type="AlphaFoldDB" id="A0A1G8IKE2"/>
<dbReference type="STRING" id="551996.SAMN05192573_11727"/>
<dbReference type="EMBL" id="FNCG01000017">
    <property type="protein sequence ID" value="SDI19261.1"/>
    <property type="molecule type" value="Genomic_DNA"/>
</dbReference>
<name>A0A1G8IKE2_9SPHI</name>
<gene>
    <name evidence="2" type="ORF">SAMN05192573_11727</name>
</gene>
<dbReference type="Proteomes" id="UP000199705">
    <property type="component" value="Unassembled WGS sequence"/>
</dbReference>
<feature type="signal peptide" evidence="1">
    <location>
        <begin position="1"/>
        <end position="23"/>
    </location>
</feature>
<reference evidence="3" key="1">
    <citation type="submission" date="2016-10" db="EMBL/GenBank/DDBJ databases">
        <authorList>
            <person name="Varghese N."/>
            <person name="Submissions S."/>
        </authorList>
    </citation>
    <scope>NUCLEOTIDE SEQUENCE [LARGE SCALE GENOMIC DNA]</scope>
    <source>
        <strain evidence="3">Gh-67</strain>
    </source>
</reference>
<organism evidence="2 3">
    <name type="scientific">Mucilaginibacter gossypii</name>
    <dbReference type="NCBI Taxonomy" id="551996"/>
    <lineage>
        <taxon>Bacteria</taxon>
        <taxon>Pseudomonadati</taxon>
        <taxon>Bacteroidota</taxon>
        <taxon>Sphingobacteriia</taxon>
        <taxon>Sphingobacteriales</taxon>
        <taxon>Sphingobacteriaceae</taxon>
        <taxon>Mucilaginibacter</taxon>
    </lineage>
</organism>
<evidence type="ECO:0000256" key="1">
    <source>
        <dbReference type="SAM" id="SignalP"/>
    </source>
</evidence>
<accession>A0A1G8IKE2</accession>
<keyword evidence="3" id="KW-1185">Reference proteome</keyword>
<dbReference type="RefSeq" id="WP_091173736.1">
    <property type="nucleotide sequence ID" value="NZ_FNCG01000017.1"/>
</dbReference>
<feature type="chain" id="PRO_5011529259" description="Outer membrane protein beta-barrel domain-containing protein" evidence="1">
    <location>
        <begin position="24"/>
        <end position="200"/>
    </location>
</feature>
<protein>
    <recommendedName>
        <fullName evidence="4">Outer membrane protein beta-barrel domain-containing protein</fullName>
    </recommendedName>
</protein>
<evidence type="ECO:0000313" key="2">
    <source>
        <dbReference type="EMBL" id="SDI19261.1"/>
    </source>
</evidence>